<dbReference type="VEuPathDB" id="VectorBase:RSAN_049422"/>
<dbReference type="Gene3D" id="3.40.390.10">
    <property type="entry name" value="Collagenase (Catalytic Domain)"/>
    <property type="match status" value="1"/>
</dbReference>
<evidence type="ECO:0000259" key="3">
    <source>
        <dbReference type="Pfam" id="PF01431"/>
    </source>
</evidence>
<feature type="compositionally biased region" description="Basic and acidic residues" evidence="2">
    <location>
        <begin position="915"/>
        <end position="930"/>
    </location>
</feature>
<dbReference type="GO" id="GO:0006508">
    <property type="term" value="P:proteolysis"/>
    <property type="evidence" value="ECO:0007669"/>
    <property type="project" value="InterPro"/>
</dbReference>
<dbReference type="PROSITE" id="PS51885">
    <property type="entry name" value="NEPRILYSIN"/>
    <property type="match status" value="1"/>
</dbReference>
<dbReference type="SUPFAM" id="SSF55486">
    <property type="entry name" value="Metalloproteases ('zincins'), catalytic domain"/>
    <property type="match status" value="1"/>
</dbReference>
<dbReference type="InterPro" id="IPR018497">
    <property type="entry name" value="Peptidase_M13_C"/>
</dbReference>
<feature type="compositionally biased region" description="Polar residues" evidence="2">
    <location>
        <begin position="7"/>
        <end position="19"/>
    </location>
</feature>
<dbReference type="PANTHER" id="PTHR24111:SF0">
    <property type="entry name" value="LEUCINE-RICH REPEAT-CONTAINING PROTEIN"/>
    <property type="match status" value="1"/>
</dbReference>
<sequence>MGAVPSSLCSEATRSSSMPNMRKHLDWVTTRDTESHSGSDAWQSWAAATPAEPSAESPLVPPVSLDGARGPFTGSTIDYTAACTATEHRACQIVCHLAVWNEFLLPARLELREDSSSSRGPGRLSLVSYDKPSLRHPTGEELHMSATLVNALLKIHGCVTHVAVVHIWSLKSYATLLGDALRYNCNSSIRYLTLRFESFSDRSVWSALSSLVQLEGLQCLSSKECPDEFLETLSTLLRKTKSLRALRISELQINRRGWGPMFVGRLSRSCTIEQYDDSCEDLVAVDHDMKNYVVERFMQALKGNSSLKELALNESVVDEASHEAFEGYLTKNSPLSSFSVVASSDLNRFSADRVLKALLKNTTVTKAALIGLVFSEHSALLVQRVLARHRSLRSFEVSMQRHYPYRMLQGFSPWTEFDDWLAALTQNDIVEEVTFTFHTAFVFSDRNKWEAFAKQLPTRKNLKKVTIVADRDDAFLAVLCRILAQNGADDKVSFRPYNVHDNLDLLQCRGFSGVYAHLFQTPDPEFQRLLEALPSFRNVTTMRLEVWMSCMEEVSSSIIECIESATSIRELQMISSLHDASTTDHWAAVIESLSRNDSVREVRVQANVEDPRHASVLARVVKDSRRISKVHFNVGGTHETAALVRCLSDGIGDSYNLVGISIEGRLEAEEVIKDWFAVRDVTRRNASLFNRAMRFLVADECWDGFDAAALEQTSRHPVLLAKIADELRISETDAALKVRHKLRVSEDLHTFMRLAGVVRSRVECHRRVDGDTLTQLDDLNEHCWLYVPFAVTSFSQTTDPRKLVGRAALDKPAAAKHKVRGAGRRVTSPKKAATTPEGPTTAPDQAELQEDDDDFGGRGRNVADRSIRTECNNSLCRQLKDWFVNTVGRQADPCRKENTFVCDSSVTFPSFPANDTKHSADKNESSDDSANEHYKYGPIGADGDQLMKSCAEYARNPEEGVQDVLSFLSRFNLDIRHMVDDPTEDPLKRMMELSLEYGVDAPVAFSRKYDVIGEASAPFVIDVILNHEMNEFVAASRTMGEEDIEGFYQTFLRRYALVENTTIKEQLMDSDDEISEFVNDRYGSDQPVKMSIASLSNSTGVTQDRWKELLTLFGRSKHASYEHVTADEQALAMVTYLSRPDQRLHNRLVLAWHVLRYLVGPKLDVLAALNRTGAYGDLDGVVTLTPEDKCQRLVENVVGVPYKALDMLEGGNTVSIETISDVTRFMAEFQDAAAFVFRDGTKLQDVVAKHADSAEGSTTAARKQVALFPESPAGSADAEYFFRALGDTRTDAATTTEQGQAATAHTFPKLWLRRLRAWHALPPLVQALLPAMASVVNVDSLTAFFRPPYYDVRAPPAYNFAALGQIIAQAMAHELIKRQRDNPAVGERWRRFWDEGDHVTGGTVYCLYTGYNENGTGWQSRVDEGNLTKGARLDELLGSRIAYLAFLRARHFNASDSGHTRTLPGVLLSSKQLFFVMHCALSCAMGGDHGPAVVSPPDQRCMVTYKTRKRFIDTPCGKTSGERVPNECQYL</sequence>
<reference evidence="4" key="1">
    <citation type="journal article" date="2020" name="Cell">
        <title>Large-Scale Comparative Analyses of Tick Genomes Elucidate Their Genetic Diversity and Vector Capacities.</title>
        <authorList>
            <consortium name="Tick Genome and Microbiome Consortium (TIGMIC)"/>
            <person name="Jia N."/>
            <person name="Wang J."/>
            <person name="Shi W."/>
            <person name="Du L."/>
            <person name="Sun Y."/>
            <person name="Zhan W."/>
            <person name="Jiang J.F."/>
            <person name="Wang Q."/>
            <person name="Zhang B."/>
            <person name="Ji P."/>
            <person name="Bell-Sakyi L."/>
            <person name="Cui X.M."/>
            <person name="Yuan T.T."/>
            <person name="Jiang B.G."/>
            <person name="Yang W.F."/>
            <person name="Lam T.T."/>
            <person name="Chang Q.C."/>
            <person name="Ding S.J."/>
            <person name="Wang X.J."/>
            <person name="Zhu J.G."/>
            <person name="Ruan X.D."/>
            <person name="Zhao L."/>
            <person name="Wei J.T."/>
            <person name="Ye R.Z."/>
            <person name="Que T.C."/>
            <person name="Du C.H."/>
            <person name="Zhou Y.H."/>
            <person name="Cheng J.X."/>
            <person name="Dai P.F."/>
            <person name="Guo W.B."/>
            <person name="Han X.H."/>
            <person name="Huang E.J."/>
            <person name="Li L.F."/>
            <person name="Wei W."/>
            <person name="Gao Y.C."/>
            <person name="Liu J.Z."/>
            <person name="Shao H.Z."/>
            <person name="Wang X."/>
            <person name="Wang C.C."/>
            <person name="Yang T.C."/>
            <person name="Huo Q.B."/>
            <person name="Li W."/>
            <person name="Chen H.Y."/>
            <person name="Chen S.E."/>
            <person name="Zhou L.G."/>
            <person name="Ni X.B."/>
            <person name="Tian J.H."/>
            <person name="Sheng Y."/>
            <person name="Liu T."/>
            <person name="Pan Y.S."/>
            <person name="Xia L.Y."/>
            <person name="Li J."/>
            <person name="Zhao F."/>
            <person name="Cao W.C."/>
        </authorList>
    </citation>
    <scope>NUCLEOTIDE SEQUENCE</scope>
    <source>
        <strain evidence="4">Rsan-2018</strain>
    </source>
</reference>
<feature type="region of interest" description="Disordered" evidence="2">
    <location>
        <begin position="1"/>
        <end position="59"/>
    </location>
</feature>
<proteinExistence type="predicted"/>
<feature type="compositionally biased region" description="Low complexity" evidence="2">
    <location>
        <begin position="46"/>
        <end position="58"/>
    </location>
</feature>
<keyword evidence="1" id="KW-0677">Repeat</keyword>
<gene>
    <name evidence="4" type="ORF">HPB52_004009</name>
</gene>
<name>A0A9D4PJX2_RHISA</name>
<dbReference type="InterPro" id="IPR052201">
    <property type="entry name" value="LRR-containing_regulator"/>
</dbReference>
<dbReference type="Pfam" id="PF01431">
    <property type="entry name" value="Peptidase_M13"/>
    <property type="match status" value="1"/>
</dbReference>
<evidence type="ECO:0000256" key="1">
    <source>
        <dbReference type="ARBA" id="ARBA00022737"/>
    </source>
</evidence>
<evidence type="ECO:0000256" key="2">
    <source>
        <dbReference type="SAM" id="MobiDB-lite"/>
    </source>
</evidence>
<feature type="compositionally biased region" description="Basic and acidic residues" evidence="2">
    <location>
        <begin position="23"/>
        <end position="37"/>
    </location>
</feature>
<feature type="region of interest" description="Disordered" evidence="2">
    <location>
        <begin position="814"/>
        <end position="861"/>
    </location>
</feature>
<protein>
    <recommendedName>
        <fullName evidence="3">Peptidase M13 C-terminal domain-containing protein</fullName>
    </recommendedName>
</protein>
<dbReference type="Proteomes" id="UP000821837">
    <property type="component" value="Unassembled WGS sequence"/>
</dbReference>
<dbReference type="VEuPathDB" id="VectorBase:RSAN_026351"/>
<evidence type="ECO:0000313" key="5">
    <source>
        <dbReference type="Proteomes" id="UP000821837"/>
    </source>
</evidence>
<feature type="domain" description="Peptidase M13 C-terminal" evidence="3">
    <location>
        <begin position="1341"/>
        <end position="1511"/>
    </location>
</feature>
<dbReference type="GO" id="GO:0004222">
    <property type="term" value="F:metalloendopeptidase activity"/>
    <property type="evidence" value="ECO:0007669"/>
    <property type="project" value="InterPro"/>
</dbReference>
<dbReference type="PANTHER" id="PTHR24111">
    <property type="entry name" value="LEUCINE-RICH REPEAT-CONTAINING PROTEIN 34"/>
    <property type="match status" value="1"/>
</dbReference>
<comment type="caution">
    <text evidence="4">The sequence shown here is derived from an EMBL/GenBank/DDBJ whole genome shotgun (WGS) entry which is preliminary data.</text>
</comment>
<feature type="compositionally biased region" description="Basic residues" evidence="2">
    <location>
        <begin position="814"/>
        <end position="823"/>
    </location>
</feature>
<keyword evidence="5" id="KW-1185">Reference proteome</keyword>
<organism evidence="4 5">
    <name type="scientific">Rhipicephalus sanguineus</name>
    <name type="common">Brown dog tick</name>
    <name type="synonym">Ixodes sanguineus</name>
    <dbReference type="NCBI Taxonomy" id="34632"/>
    <lineage>
        <taxon>Eukaryota</taxon>
        <taxon>Metazoa</taxon>
        <taxon>Ecdysozoa</taxon>
        <taxon>Arthropoda</taxon>
        <taxon>Chelicerata</taxon>
        <taxon>Arachnida</taxon>
        <taxon>Acari</taxon>
        <taxon>Parasitiformes</taxon>
        <taxon>Ixodida</taxon>
        <taxon>Ixodoidea</taxon>
        <taxon>Ixodidae</taxon>
        <taxon>Rhipicephalinae</taxon>
        <taxon>Rhipicephalus</taxon>
        <taxon>Rhipicephalus</taxon>
    </lineage>
</organism>
<feature type="compositionally biased region" description="Low complexity" evidence="2">
    <location>
        <begin position="829"/>
        <end position="843"/>
    </location>
</feature>
<evidence type="ECO:0000313" key="4">
    <source>
        <dbReference type="EMBL" id="KAH7943026.1"/>
    </source>
</evidence>
<dbReference type="SUPFAM" id="SSF52047">
    <property type="entry name" value="RNI-like"/>
    <property type="match status" value="1"/>
</dbReference>
<accession>A0A9D4PJX2</accession>
<reference evidence="4" key="2">
    <citation type="submission" date="2021-09" db="EMBL/GenBank/DDBJ databases">
        <authorList>
            <person name="Jia N."/>
            <person name="Wang J."/>
            <person name="Shi W."/>
            <person name="Du L."/>
            <person name="Sun Y."/>
            <person name="Zhan W."/>
            <person name="Jiang J."/>
            <person name="Wang Q."/>
            <person name="Zhang B."/>
            <person name="Ji P."/>
            <person name="Sakyi L.B."/>
            <person name="Cui X."/>
            <person name="Yuan T."/>
            <person name="Jiang B."/>
            <person name="Yang W."/>
            <person name="Lam T.T.-Y."/>
            <person name="Chang Q."/>
            <person name="Ding S."/>
            <person name="Wang X."/>
            <person name="Zhu J."/>
            <person name="Ruan X."/>
            <person name="Zhao L."/>
            <person name="Wei J."/>
            <person name="Que T."/>
            <person name="Du C."/>
            <person name="Cheng J."/>
            <person name="Dai P."/>
            <person name="Han X."/>
            <person name="Huang E."/>
            <person name="Gao Y."/>
            <person name="Liu J."/>
            <person name="Shao H."/>
            <person name="Ye R."/>
            <person name="Li L."/>
            <person name="Wei W."/>
            <person name="Wang X."/>
            <person name="Wang C."/>
            <person name="Huo Q."/>
            <person name="Li W."/>
            <person name="Guo W."/>
            <person name="Chen H."/>
            <person name="Chen S."/>
            <person name="Zhou L."/>
            <person name="Zhou L."/>
            <person name="Ni X."/>
            <person name="Tian J."/>
            <person name="Zhou Y."/>
            <person name="Sheng Y."/>
            <person name="Liu T."/>
            <person name="Pan Y."/>
            <person name="Xia L."/>
            <person name="Li J."/>
            <person name="Zhao F."/>
            <person name="Cao W."/>
        </authorList>
    </citation>
    <scope>NUCLEOTIDE SEQUENCE</scope>
    <source>
        <strain evidence="4">Rsan-2018</strain>
        <tissue evidence="4">Larvae</tissue>
    </source>
</reference>
<dbReference type="InterPro" id="IPR024079">
    <property type="entry name" value="MetalloPept_cat_dom_sf"/>
</dbReference>
<feature type="region of interest" description="Disordered" evidence="2">
    <location>
        <begin position="911"/>
        <end position="930"/>
    </location>
</feature>
<dbReference type="EMBL" id="JABSTV010001253">
    <property type="protein sequence ID" value="KAH7943026.1"/>
    <property type="molecule type" value="Genomic_DNA"/>
</dbReference>
<dbReference type="InterPro" id="IPR000718">
    <property type="entry name" value="Peptidase_M13"/>
</dbReference>
<dbReference type="Gene3D" id="3.80.10.10">
    <property type="entry name" value="Ribonuclease Inhibitor"/>
    <property type="match status" value="1"/>
</dbReference>
<dbReference type="InterPro" id="IPR032675">
    <property type="entry name" value="LRR_dom_sf"/>
</dbReference>